<feature type="domain" description="DUF8202" evidence="7">
    <location>
        <begin position="436"/>
        <end position="583"/>
    </location>
</feature>
<dbReference type="Gene3D" id="2.60.120.260">
    <property type="entry name" value="Galactose-binding domain-like"/>
    <property type="match status" value="1"/>
</dbReference>
<keyword evidence="3 6" id="KW-0732">Signal</keyword>
<proteinExistence type="predicted"/>
<feature type="domain" description="DUF8202" evidence="7">
    <location>
        <begin position="1265"/>
        <end position="1436"/>
    </location>
</feature>
<keyword evidence="4" id="KW-0106">Calcium</keyword>
<keyword evidence="9" id="KW-1185">Reference proteome</keyword>
<sequence length="2047" mass="219626">MLRFLITPVMLVLYAQLSAQVVLFESDFEDSPVSNWSQTGWATSSTTVLGTPDGRFMHLNPLNEYEAGANSQVTTDALDFTGYYDLRLEFDLSYDVDDDEGFLLSTNEEDGLRIIYSPDGGSNWYYLGSVDEGYNWFNQTDIQAFTGSNNPGWTGNSNGWIRASIPLPSNLENNSQVRFAFQFASGSEGLLDGETLGVGVGIDNFTVTSFSTNPNAGPGGINTNLSLWLKADGNRNSGNSIGVWADASGNANHARQPTSTSQPGWSDNFINHNPVMLFDQDYLEGSGGFYTREFYVVLDPDFISSSSAETGDVIGFQPGDVGSIELGSSTSQFDNELITHTINPATSYRSAYIDSTGERVLANPIIINDRLNSGANGQDIFLNGQQVNNDEEVLGDHQNFDDGAYVIGYGFDFSDDFQGGVAELISYSSPLSSADQAQVLSYLAIKYGITLDEDPSSSTVNFDYTLSGSTIWPGSSNAAYQGYHHDVAGIGKDAFNQTLDQTESQSINDATIVKIDSPDDLDDDEYLVWGNNDSTNEFTNTHLITGVTHRLNRTWKVKHTGNVGAVTVKFDITNLSVDKDYTTLNMIKAPASATIPDDLGDDAVAELVLGGYVVSAEGRDWLVIEDVNFNDGDFFTIGGDVQTIAPGGVAAGLTLWLRPNSGVNFTESDLVTSWSDVSGNGNDADQGDDSEKPAFVRNAINGNNALDFNNDFLDGVAGFNTNDFFIVAIPDDTIKPTNDIGFLLGFKNGAFDGMYLGDQADVANASVGYAFGNYRSAQTSGVINSSVAILNARNNVSESRQELYANDNQIDNYESNPSDFDNRNNTFFRLGNNFLETQAYNGKIAEVISYNDRLSDTEHRDVVTYLALKYGITLDISAEPYTVEGVSIYNNTSYRYDIAGIGLNLDHGLNQPTSMSINGGAMMKISAGATFGDKDYVVWGNDGTNKALVKSSEVPAGFTDERLQTEWQVDVYGSPGAVDVGVYVGDVNDFDVRSKEASVYTLIINDSNDFTSATTTVSGSYFSGDTVFFEGVTFSDNDYFTIGVPETINLNPSPALWLRADFGTDVTVGGGVVSSWVDNGLGNNATSTGTARPTFVENVINGNPALDFDGTNDYIGGVAGFYTQEYFIVLDPDLTYNSSSAGGIVVGFESGDYSAFGLGSVTSALPNEVVTHLLQASTSYRSAQTGSASYSTPTLFNSRENASANGQDIFANGALISNAEANASSYGTLSNRAFRLGQDLNGSTSFFNGKIAELISFSQPLSDTEHRNIETYLAVKYGISLDITSEGYTLDGVSIYNNTSYGQDIAGIGANNEQGLAQASSMSLNSSAIISVSNPSSLSNGDYLIWGHDGGSVGAVTTGLPSTVTERLSRVWSIEETGDVGTVSVSADLSGYGFSGYESGDFSLILDSDSDFSNGVDRIVSATSFSGDVVVFDDVEVSGSVYIGIGTGRDYSTDSDSDGIPDYFELAYGTDPADGNSPIASGGDDNNEHGTVPDNGMNDTGINGDGITDALEYILIANGATSPISRVTDTDGDGIPDYLEVADGTDPYDASQPDVNGDSDTDSDGIPDAMESYIATAGGAADPSLGTDTDGDGIPDYYEVINGSDPANGNSPTLNGATDSDGDGVTDAMEEILLAGGHPGPITADSDLDGDGIPDHVEAWTNTDPFNIASPALPATYNAIRSLQADYQVKGSNCQDMSGYQWIHVADQNGNIVYSINPVGNDLGSTCWAVRVLQGEDKIRSQRIKDVQDEYVMNRNWWIAPTTQPSSNVYIRFYSLDTEPEELRSKVINEGYSTSELNPFKSDSIHITKISGVDDLDPFVSGGSRMALNPVVTDAGSLGIAMTVGINSFSSFVPHYSPGNDDVPLPIELHFFKGAERDGQVVLEWETLSETNNDKFIIERAGYGGGFQPIMEMSGKGNTSQKVFYSLTDQTPNTGLNFYRLKQVDYDGKYSVTDPIVVRVGEQSAMKWTLYPNPATDEIRLKPAKGTGFGSVALRILDMSGRQYPVNSLQTAEEYVIPVGHLPVGHYLLEYEEAGEVKSMRFMVQRH</sequence>
<dbReference type="Pfam" id="PF26628">
    <property type="entry name" value="DUF8202"/>
    <property type="match status" value="3"/>
</dbReference>
<feature type="region of interest" description="Disordered" evidence="5">
    <location>
        <begin position="1473"/>
        <end position="1503"/>
    </location>
</feature>
<dbReference type="InterPro" id="IPR059100">
    <property type="entry name" value="TSP3_bac"/>
</dbReference>
<accession>A0A3D9KYQ8</accession>
<evidence type="ECO:0000313" key="9">
    <source>
        <dbReference type="Proteomes" id="UP000256779"/>
    </source>
</evidence>
<dbReference type="Proteomes" id="UP000256779">
    <property type="component" value="Unassembled WGS sequence"/>
</dbReference>
<keyword evidence="2" id="KW-0964">Secreted</keyword>
<dbReference type="Pfam" id="PF18884">
    <property type="entry name" value="TSP3_bac"/>
    <property type="match status" value="4"/>
</dbReference>
<protein>
    <recommendedName>
        <fullName evidence="7">DUF8202 domain-containing protein</fullName>
    </recommendedName>
</protein>
<feature type="region of interest" description="Disordered" evidence="5">
    <location>
        <begin position="1523"/>
        <end position="1568"/>
    </location>
</feature>
<organism evidence="8 9">
    <name type="scientific">Marinoscillum furvescens DSM 4134</name>
    <dbReference type="NCBI Taxonomy" id="1122208"/>
    <lineage>
        <taxon>Bacteria</taxon>
        <taxon>Pseudomonadati</taxon>
        <taxon>Bacteroidota</taxon>
        <taxon>Cytophagia</taxon>
        <taxon>Cytophagales</taxon>
        <taxon>Reichenbachiellaceae</taxon>
        <taxon>Marinoscillum</taxon>
    </lineage>
</organism>
<gene>
    <name evidence="8" type="ORF">C7460_121112</name>
</gene>
<comment type="caution">
    <text evidence="8">The sequence shown here is derived from an EMBL/GenBank/DDBJ whole genome shotgun (WGS) entry which is preliminary data.</text>
</comment>
<evidence type="ECO:0000256" key="3">
    <source>
        <dbReference type="ARBA" id="ARBA00022729"/>
    </source>
</evidence>
<feature type="domain" description="DUF8202" evidence="7">
    <location>
        <begin position="859"/>
        <end position="1037"/>
    </location>
</feature>
<dbReference type="OrthoDB" id="2582440at2"/>
<evidence type="ECO:0000256" key="5">
    <source>
        <dbReference type="SAM" id="MobiDB-lite"/>
    </source>
</evidence>
<feature type="signal peptide" evidence="6">
    <location>
        <begin position="1"/>
        <end position="19"/>
    </location>
</feature>
<comment type="subcellular location">
    <subcellularLocation>
        <location evidence="1">Secreted</location>
    </subcellularLocation>
</comment>
<dbReference type="RefSeq" id="WP_147303025.1">
    <property type="nucleotide sequence ID" value="NZ_QREG01000021.1"/>
</dbReference>
<dbReference type="InterPro" id="IPR058515">
    <property type="entry name" value="DUF8202"/>
</dbReference>
<feature type="chain" id="PRO_5017677950" description="DUF8202 domain-containing protein" evidence="6">
    <location>
        <begin position="20"/>
        <end position="2047"/>
    </location>
</feature>
<name>A0A3D9KYQ8_MARFU</name>
<evidence type="ECO:0000313" key="8">
    <source>
        <dbReference type="EMBL" id="RED94425.1"/>
    </source>
</evidence>
<evidence type="ECO:0000259" key="7">
    <source>
        <dbReference type="Pfam" id="PF26628"/>
    </source>
</evidence>
<evidence type="ECO:0000256" key="2">
    <source>
        <dbReference type="ARBA" id="ARBA00022525"/>
    </source>
</evidence>
<dbReference type="EMBL" id="QREG01000021">
    <property type="protein sequence ID" value="RED94425.1"/>
    <property type="molecule type" value="Genomic_DNA"/>
</dbReference>
<evidence type="ECO:0000256" key="4">
    <source>
        <dbReference type="ARBA" id="ARBA00022837"/>
    </source>
</evidence>
<evidence type="ECO:0000256" key="1">
    <source>
        <dbReference type="ARBA" id="ARBA00004613"/>
    </source>
</evidence>
<reference evidence="8 9" key="1">
    <citation type="submission" date="2018-07" db="EMBL/GenBank/DDBJ databases">
        <title>Genomic Encyclopedia of Type Strains, Phase IV (KMG-IV): sequencing the most valuable type-strain genomes for metagenomic binning, comparative biology and taxonomic classification.</title>
        <authorList>
            <person name="Goeker M."/>
        </authorList>
    </citation>
    <scope>NUCLEOTIDE SEQUENCE [LARGE SCALE GENOMIC DNA]</scope>
    <source>
        <strain evidence="8 9">DSM 4134</strain>
    </source>
</reference>
<evidence type="ECO:0000256" key="6">
    <source>
        <dbReference type="SAM" id="SignalP"/>
    </source>
</evidence>